<reference evidence="1 2" key="1">
    <citation type="submission" date="2019-11" db="EMBL/GenBank/DDBJ databases">
        <authorList>
            <person name="Yuan L."/>
        </authorList>
    </citation>
    <scope>NUCLEOTIDE SEQUENCE [LARGE SCALE GENOMIC DNA]</scope>
    <source>
        <strain evidence="1 2">TRM43335</strain>
    </source>
</reference>
<organism evidence="1 2">
    <name type="scientific">Streptomyces taklimakanensis</name>
    <dbReference type="NCBI Taxonomy" id="2569853"/>
    <lineage>
        <taxon>Bacteria</taxon>
        <taxon>Bacillati</taxon>
        <taxon>Actinomycetota</taxon>
        <taxon>Actinomycetes</taxon>
        <taxon>Kitasatosporales</taxon>
        <taxon>Streptomycetaceae</taxon>
        <taxon>Streptomyces</taxon>
    </lineage>
</organism>
<proteinExistence type="predicted"/>
<dbReference type="OrthoDB" id="5493436at2"/>
<comment type="caution">
    <text evidence="1">The sequence shown here is derived from an EMBL/GenBank/DDBJ whole genome shotgun (WGS) entry which is preliminary data.</text>
</comment>
<dbReference type="EMBL" id="WIXO01000001">
    <property type="protein sequence ID" value="MTE19487.1"/>
    <property type="molecule type" value="Genomic_DNA"/>
</dbReference>
<protein>
    <submittedName>
        <fullName evidence="1">Uncharacterized protein</fullName>
    </submittedName>
</protein>
<evidence type="ECO:0000313" key="1">
    <source>
        <dbReference type="EMBL" id="MTE19487.1"/>
    </source>
</evidence>
<dbReference type="RefSeq" id="WP_155070826.1">
    <property type="nucleotide sequence ID" value="NZ_WIXO01000001.1"/>
</dbReference>
<name>A0A6G2BB45_9ACTN</name>
<dbReference type="Proteomes" id="UP000473014">
    <property type="component" value="Unassembled WGS sequence"/>
</dbReference>
<accession>A0A6G2BB45</accession>
<evidence type="ECO:0000313" key="2">
    <source>
        <dbReference type="Proteomes" id="UP000473014"/>
    </source>
</evidence>
<gene>
    <name evidence="1" type="ORF">F0L17_10190</name>
</gene>
<sequence length="305" mass="33367">MTTALVTAVLVGSVTTATLWGKRSAEPTGPDRTATEGIRVDLERRITDFTSTFRRDGGYRPPDRAARRTVADGVGLLLDGRWRDAARRLSSVDYDLLVLTDRTTGRRYAEVAEDLPTARGWGRVYVDLDAPPRWSVQVPHPVADRDTERLGVGVLRRTPGGVLVLAGAHRAAGSGDEADVAHRRDTVFHAICDELVDRAMPGLQVHGFADDSAPEYDAIVSTGKGDDAVAEARALARALRADGLEVCRAWTRRCPLEGRTNRQGRRAAAEGVPFLHLEFARGVRRDEERTARVVEALATVTTDRR</sequence>
<keyword evidence="2" id="KW-1185">Reference proteome</keyword>
<dbReference type="AlphaFoldDB" id="A0A6G2BB45"/>